<dbReference type="InterPro" id="IPR002035">
    <property type="entry name" value="VWF_A"/>
</dbReference>
<dbReference type="SUPFAM" id="SSF53300">
    <property type="entry name" value="vWA-like"/>
    <property type="match status" value="1"/>
</dbReference>
<reference evidence="2 3" key="1">
    <citation type="journal article" date="2019" name="Nat. Ecol. Evol.">
        <title>Megaphylogeny resolves global patterns of mushroom evolution.</title>
        <authorList>
            <person name="Varga T."/>
            <person name="Krizsan K."/>
            <person name="Foldi C."/>
            <person name="Dima B."/>
            <person name="Sanchez-Garcia M."/>
            <person name="Sanchez-Ramirez S."/>
            <person name="Szollosi G.J."/>
            <person name="Szarkandi J.G."/>
            <person name="Papp V."/>
            <person name="Albert L."/>
            <person name="Andreopoulos W."/>
            <person name="Angelini C."/>
            <person name="Antonin V."/>
            <person name="Barry K.W."/>
            <person name="Bougher N.L."/>
            <person name="Buchanan P."/>
            <person name="Buyck B."/>
            <person name="Bense V."/>
            <person name="Catcheside P."/>
            <person name="Chovatia M."/>
            <person name="Cooper J."/>
            <person name="Damon W."/>
            <person name="Desjardin D."/>
            <person name="Finy P."/>
            <person name="Geml J."/>
            <person name="Haridas S."/>
            <person name="Hughes K."/>
            <person name="Justo A."/>
            <person name="Karasinski D."/>
            <person name="Kautmanova I."/>
            <person name="Kiss B."/>
            <person name="Kocsube S."/>
            <person name="Kotiranta H."/>
            <person name="LaButti K.M."/>
            <person name="Lechner B.E."/>
            <person name="Liimatainen K."/>
            <person name="Lipzen A."/>
            <person name="Lukacs Z."/>
            <person name="Mihaltcheva S."/>
            <person name="Morgado L.N."/>
            <person name="Niskanen T."/>
            <person name="Noordeloos M.E."/>
            <person name="Ohm R.A."/>
            <person name="Ortiz-Santana B."/>
            <person name="Ovrebo C."/>
            <person name="Racz N."/>
            <person name="Riley R."/>
            <person name="Savchenko A."/>
            <person name="Shiryaev A."/>
            <person name="Soop K."/>
            <person name="Spirin V."/>
            <person name="Szebenyi C."/>
            <person name="Tomsovsky M."/>
            <person name="Tulloss R.E."/>
            <person name="Uehling J."/>
            <person name="Grigoriev I.V."/>
            <person name="Vagvolgyi C."/>
            <person name="Papp T."/>
            <person name="Martin F.M."/>
            <person name="Miettinen O."/>
            <person name="Hibbett D.S."/>
            <person name="Nagy L.G."/>
        </authorList>
    </citation>
    <scope>NUCLEOTIDE SEQUENCE [LARGE SCALE GENOMIC DNA]</scope>
    <source>
        <strain evidence="2 3">OMC1185</strain>
    </source>
</reference>
<gene>
    <name evidence="2" type="ORF">OE88DRAFT_754133</name>
</gene>
<dbReference type="Proteomes" id="UP000305948">
    <property type="component" value="Unassembled WGS sequence"/>
</dbReference>
<evidence type="ECO:0000259" key="1">
    <source>
        <dbReference type="PROSITE" id="PS50234"/>
    </source>
</evidence>
<evidence type="ECO:0000313" key="3">
    <source>
        <dbReference type="Proteomes" id="UP000305948"/>
    </source>
</evidence>
<feature type="domain" description="VWFA" evidence="1">
    <location>
        <begin position="115"/>
        <end position="305"/>
    </location>
</feature>
<dbReference type="PANTHER" id="PTHR34706">
    <property type="entry name" value="SLR1338 PROTEIN"/>
    <property type="match status" value="1"/>
</dbReference>
<sequence>MVHREVAAQGPVRGIYFRIDPPLPYPDIALVDCFPSQIQKVEAVIRDWLAAPPQMDQIACIAAKLVEEKKRTVITLDEARLRVPPPPPAETNPGYNPHLDKRRPQELSEYLQNYQVVFIVDDSASMNDEGRWDEAKNALSGIADYAKQYVPGTMEVLFLNSPVRHVEGQDTATIADLFVRVQPEGNTPTGAALKKVLDAQISKLDPAIGRPEYADIKPLDIIIITDGKPTDQPEVVVEEAAAHLQDRHHHPNCIGIQFVQIGHKMRAASALAKLINCKNGNMVDTVPYTATLDSDRLRRILLGGLHPNIRALLPRSS</sequence>
<dbReference type="EMBL" id="ML213522">
    <property type="protein sequence ID" value="TFK47852.1"/>
    <property type="molecule type" value="Genomic_DNA"/>
</dbReference>
<organism evidence="2 3">
    <name type="scientific">Heliocybe sulcata</name>
    <dbReference type="NCBI Taxonomy" id="5364"/>
    <lineage>
        <taxon>Eukaryota</taxon>
        <taxon>Fungi</taxon>
        <taxon>Dikarya</taxon>
        <taxon>Basidiomycota</taxon>
        <taxon>Agaricomycotina</taxon>
        <taxon>Agaricomycetes</taxon>
        <taxon>Gloeophyllales</taxon>
        <taxon>Gloeophyllaceae</taxon>
        <taxon>Heliocybe</taxon>
    </lineage>
</organism>
<dbReference type="PROSITE" id="PS50234">
    <property type="entry name" value="VWFA"/>
    <property type="match status" value="1"/>
</dbReference>
<evidence type="ECO:0000313" key="2">
    <source>
        <dbReference type="EMBL" id="TFK47852.1"/>
    </source>
</evidence>
<dbReference type="PANTHER" id="PTHR34706:SF1">
    <property type="entry name" value="VWFA DOMAIN-CONTAINING PROTEIN"/>
    <property type="match status" value="1"/>
</dbReference>
<dbReference type="InterPro" id="IPR036465">
    <property type="entry name" value="vWFA_dom_sf"/>
</dbReference>
<dbReference type="AlphaFoldDB" id="A0A5C3MS30"/>
<proteinExistence type="predicted"/>
<keyword evidence="3" id="KW-1185">Reference proteome</keyword>
<accession>A0A5C3MS30</accession>
<dbReference type="OrthoDB" id="2142040at2759"/>
<dbReference type="Gene3D" id="3.40.50.410">
    <property type="entry name" value="von Willebrand factor, type A domain"/>
    <property type="match status" value="1"/>
</dbReference>
<name>A0A5C3MS30_9AGAM</name>
<dbReference type="SMART" id="SM00327">
    <property type="entry name" value="VWA"/>
    <property type="match status" value="1"/>
</dbReference>
<protein>
    <recommendedName>
        <fullName evidence="1">VWFA domain-containing protein</fullName>
    </recommendedName>
</protein>
<dbReference type="STRING" id="5364.A0A5C3MS30"/>
<dbReference type="Pfam" id="PF00092">
    <property type="entry name" value="VWA"/>
    <property type="match status" value="1"/>
</dbReference>